<evidence type="ECO:0000313" key="4">
    <source>
        <dbReference type="EMBL" id="TDQ49849.1"/>
    </source>
</evidence>
<comment type="caution">
    <text evidence="4">The sequence shown here is derived from an EMBL/GenBank/DDBJ whole genome shotgun (WGS) entry which is preliminary data.</text>
</comment>
<protein>
    <submittedName>
        <fullName evidence="4">Type II secretion system protein B</fullName>
    </submittedName>
</protein>
<accession>A0A4R6UV84</accession>
<keyword evidence="5" id="KW-1185">Reference proteome</keyword>
<proteinExistence type="predicted"/>
<sequence length="223" mass="24078">MSYLLDALRKSEQERQQNVPNLHTPIQEWEAGEESESRSPWLIVIAALLAVICLLLALMLWRNQTVNDAAPVPVTAASSAPSASVSTTPAATTPNSEQPIKVREKPSLPVRTGNRVVEKAPVVTANKPAPANASAPEFVIDGPVPRAYELPRDLRSEMPPLTMNSHIYSTDAKSSFVMINGSSIEPGQTLTPDLKLLAITADGAVLEFRGTRFLLPAMSSFEP</sequence>
<evidence type="ECO:0000256" key="1">
    <source>
        <dbReference type="SAM" id="MobiDB-lite"/>
    </source>
</evidence>
<dbReference type="OrthoDB" id="5432325at2"/>
<dbReference type="EMBL" id="SNYM01000003">
    <property type="protein sequence ID" value="TDQ49849.1"/>
    <property type="molecule type" value="Genomic_DNA"/>
</dbReference>
<feature type="region of interest" description="Disordered" evidence="1">
    <location>
        <begin position="79"/>
        <end position="102"/>
    </location>
</feature>
<feature type="region of interest" description="Disordered" evidence="1">
    <location>
        <begin position="12"/>
        <end position="31"/>
    </location>
</feature>
<name>A0A4R6UV84_9GAMM</name>
<feature type="transmembrane region" description="Helical" evidence="2">
    <location>
        <begin position="41"/>
        <end position="61"/>
    </location>
</feature>
<evidence type="ECO:0000313" key="5">
    <source>
        <dbReference type="Proteomes" id="UP000295375"/>
    </source>
</evidence>
<organism evidence="4 5">
    <name type="scientific">Permianibacter aggregans</name>
    <dbReference type="NCBI Taxonomy" id="1510150"/>
    <lineage>
        <taxon>Bacteria</taxon>
        <taxon>Pseudomonadati</taxon>
        <taxon>Pseudomonadota</taxon>
        <taxon>Gammaproteobacteria</taxon>
        <taxon>Pseudomonadales</taxon>
        <taxon>Pseudomonadaceae</taxon>
        <taxon>Permianibacter</taxon>
    </lineage>
</organism>
<evidence type="ECO:0000256" key="2">
    <source>
        <dbReference type="SAM" id="Phobius"/>
    </source>
</evidence>
<evidence type="ECO:0000259" key="3">
    <source>
        <dbReference type="Pfam" id="PF16537"/>
    </source>
</evidence>
<dbReference type="GO" id="GO:0015627">
    <property type="term" value="C:type II protein secretion system complex"/>
    <property type="evidence" value="ECO:0007669"/>
    <property type="project" value="InterPro"/>
</dbReference>
<reference evidence="4 5" key="1">
    <citation type="submission" date="2019-03" db="EMBL/GenBank/DDBJ databases">
        <title>Genomic Encyclopedia of Type Strains, Phase IV (KMG-IV): sequencing the most valuable type-strain genomes for metagenomic binning, comparative biology and taxonomic classification.</title>
        <authorList>
            <person name="Goeker M."/>
        </authorList>
    </citation>
    <scope>NUCLEOTIDE SEQUENCE [LARGE SCALE GENOMIC DNA]</scope>
    <source>
        <strain evidence="4 5">DSM 103792</strain>
    </source>
</reference>
<keyword evidence="2" id="KW-1133">Transmembrane helix</keyword>
<feature type="domain" description="Type II secretion system protein GspB C-terminal" evidence="3">
    <location>
        <begin position="159"/>
        <end position="217"/>
    </location>
</feature>
<gene>
    <name evidence="4" type="ORF">EV696_103222</name>
</gene>
<dbReference type="Pfam" id="PF16537">
    <property type="entry name" value="T2SSB"/>
    <property type="match status" value="1"/>
</dbReference>
<dbReference type="InterPro" id="IPR032389">
    <property type="entry name" value="GspB_C"/>
</dbReference>
<feature type="compositionally biased region" description="Low complexity" evidence="1">
    <location>
        <begin position="79"/>
        <end position="94"/>
    </location>
</feature>
<dbReference type="RefSeq" id="WP_133588520.1">
    <property type="nucleotide sequence ID" value="NZ_CP037953.1"/>
</dbReference>
<dbReference type="Proteomes" id="UP000295375">
    <property type="component" value="Unassembled WGS sequence"/>
</dbReference>
<dbReference type="AlphaFoldDB" id="A0A4R6UV84"/>
<keyword evidence="2" id="KW-0812">Transmembrane</keyword>
<keyword evidence="2" id="KW-0472">Membrane</keyword>